<organism evidence="2 3">
    <name type="scientific">Psychrosphaera algicola</name>
    <dbReference type="NCBI Taxonomy" id="3023714"/>
    <lineage>
        <taxon>Bacteria</taxon>
        <taxon>Pseudomonadati</taxon>
        <taxon>Pseudomonadota</taxon>
        <taxon>Gammaproteobacteria</taxon>
        <taxon>Alteromonadales</taxon>
        <taxon>Pseudoalteromonadaceae</taxon>
        <taxon>Psychrosphaera</taxon>
    </lineage>
</organism>
<dbReference type="EMBL" id="JAQOMS010000002">
    <property type="protein sequence ID" value="MDC2888687.1"/>
    <property type="molecule type" value="Genomic_DNA"/>
</dbReference>
<accession>A0ABT5FAX9</accession>
<reference evidence="2 3" key="1">
    <citation type="submission" date="2023-01" db="EMBL/GenBank/DDBJ databases">
        <title>Psychrosphaera sp. nov., isolated from marine algae.</title>
        <authorList>
            <person name="Bayburt H."/>
            <person name="Choi B.J."/>
            <person name="Kim J.M."/>
            <person name="Choi D.G."/>
            <person name="Jeon C.O."/>
        </authorList>
    </citation>
    <scope>NUCLEOTIDE SEQUENCE [LARGE SCALE GENOMIC DNA]</scope>
    <source>
        <strain evidence="2 3">G1-22</strain>
    </source>
</reference>
<dbReference type="RefSeq" id="WP_272180272.1">
    <property type="nucleotide sequence ID" value="NZ_JAQOMS010000002.1"/>
</dbReference>
<gene>
    <name evidence="2" type="ORF">PN838_07810</name>
</gene>
<proteinExistence type="predicted"/>
<dbReference type="InterPro" id="IPR003961">
    <property type="entry name" value="FN3_dom"/>
</dbReference>
<evidence type="ECO:0000313" key="2">
    <source>
        <dbReference type="EMBL" id="MDC2888687.1"/>
    </source>
</evidence>
<dbReference type="PROSITE" id="PS50853">
    <property type="entry name" value="FN3"/>
    <property type="match status" value="1"/>
</dbReference>
<feature type="domain" description="Fibronectin type-III" evidence="1">
    <location>
        <begin position="88"/>
        <end position="188"/>
    </location>
</feature>
<evidence type="ECO:0000313" key="3">
    <source>
        <dbReference type="Proteomes" id="UP001528411"/>
    </source>
</evidence>
<evidence type="ECO:0000259" key="1">
    <source>
        <dbReference type="PROSITE" id="PS50853"/>
    </source>
</evidence>
<dbReference type="Gene3D" id="2.60.40.10">
    <property type="entry name" value="Immunoglobulins"/>
    <property type="match status" value="2"/>
</dbReference>
<dbReference type="CDD" id="cd00063">
    <property type="entry name" value="FN3"/>
    <property type="match status" value="1"/>
</dbReference>
<sequence length="311" mass="32629">MSVGELSAFTLASVATDADDDELTFLWEVTNDNGTGFVINDPSSSVLNGTIGDVAGNVAIELALSVTDDDGATTTKAVSINVLNDADAPTGIQIVSASAESITAITLDWLEAVDNVSNASQLSYNVHLSDQNGFVPSATTLHSSIAEQFTTTVDDLVSDTQYYVIIEVVDNSGNSAFSKQVAVSTLAKQTVVNTAQKVSNVAPAGFSSSEVSYQLTNEEVAPATGDIVVSTDNDGMLRKVTEVVVDGDTVTLQTEAAAVNEVYEQLDISTNIKLIDVSNDNLVAGQNRLAQRGVRSKQVTSGGKKSRQRPE</sequence>
<name>A0ABT5FAX9_9GAMM</name>
<comment type="caution">
    <text evidence="2">The sequence shown here is derived from an EMBL/GenBank/DDBJ whole genome shotgun (WGS) entry which is preliminary data.</text>
</comment>
<keyword evidence="3" id="KW-1185">Reference proteome</keyword>
<dbReference type="InterPro" id="IPR036116">
    <property type="entry name" value="FN3_sf"/>
</dbReference>
<dbReference type="Proteomes" id="UP001528411">
    <property type="component" value="Unassembled WGS sequence"/>
</dbReference>
<dbReference type="InterPro" id="IPR013783">
    <property type="entry name" value="Ig-like_fold"/>
</dbReference>
<dbReference type="Pfam" id="PF00041">
    <property type="entry name" value="fn3"/>
    <property type="match status" value="1"/>
</dbReference>
<protein>
    <recommendedName>
        <fullName evidence="1">Fibronectin type-III domain-containing protein</fullName>
    </recommendedName>
</protein>
<dbReference type="SUPFAM" id="SSF49265">
    <property type="entry name" value="Fibronectin type III"/>
    <property type="match status" value="1"/>
</dbReference>